<keyword evidence="1" id="KW-1133">Transmembrane helix</keyword>
<evidence type="ECO:0000256" key="1">
    <source>
        <dbReference type="SAM" id="Phobius"/>
    </source>
</evidence>
<sequence length="288" mass="33872">MLASFPKISIVTPNYNQAAFLEQTILSVLSQGYPNLEYIVIDGGSTDGSLEIIRKYEQQLAYWVSEKDNGLYDALQKGFGKSTGDIMAWINSDDLYHRQSFSAVASMFAQFPQARWIMGSNSYFDEEGNCFTYERDIFDERWSSWRMQLYNGAFIQQESVFWKRELWEEAGAYISQEYPLAADFELWLRFFRYDQLYSSSFLLAGFRMRKSGQLSDKFRKEYLEQVDALLARERKERKMTMYLLLCRLIMALTYVLTRKLRRKILSAALKLPAKIVFDRGKGFVMRRK</sequence>
<comment type="caution">
    <text evidence="3">The sequence shown here is derived from an EMBL/GenBank/DDBJ whole genome shotgun (WGS) entry which is preliminary data.</text>
</comment>
<feature type="transmembrane region" description="Helical" evidence="1">
    <location>
        <begin position="239"/>
        <end position="257"/>
    </location>
</feature>
<feature type="domain" description="Glycosyltransferase 2-like" evidence="2">
    <location>
        <begin position="9"/>
        <end position="135"/>
    </location>
</feature>
<keyword evidence="1" id="KW-0812">Transmembrane</keyword>
<dbReference type="Pfam" id="PF00535">
    <property type="entry name" value="Glycos_transf_2"/>
    <property type="match status" value="1"/>
</dbReference>
<dbReference type="InterPro" id="IPR029044">
    <property type="entry name" value="Nucleotide-diphossugar_trans"/>
</dbReference>
<proteinExistence type="predicted"/>
<keyword evidence="4" id="KW-1185">Reference proteome</keyword>
<dbReference type="Proteomes" id="UP001165367">
    <property type="component" value="Unassembled WGS sequence"/>
</dbReference>
<dbReference type="CDD" id="cd06433">
    <property type="entry name" value="GT_2_WfgS_like"/>
    <property type="match status" value="1"/>
</dbReference>
<dbReference type="PANTHER" id="PTHR22916">
    <property type="entry name" value="GLYCOSYLTRANSFERASE"/>
    <property type="match status" value="1"/>
</dbReference>
<name>A0ABS9KM81_9BACT</name>
<protein>
    <submittedName>
        <fullName evidence="3">Glycosyltransferase</fullName>
    </submittedName>
</protein>
<evidence type="ECO:0000313" key="3">
    <source>
        <dbReference type="EMBL" id="MCG2613430.1"/>
    </source>
</evidence>
<dbReference type="Gene3D" id="3.90.550.10">
    <property type="entry name" value="Spore Coat Polysaccharide Biosynthesis Protein SpsA, Chain A"/>
    <property type="match status" value="1"/>
</dbReference>
<evidence type="ECO:0000259" key="2">
    <source>
        <dbReference type="Pfam" id="PF00535"/>
    </source>
</evidence>
<accession>A0ABS9KM81</accession>
<reference evidence="3" key="1">
    <citation type="submission" date="2022-01" db="EMBL/GenBank/DDBJ databases">
        <authorList>
            <person name="Jo J.-H."/>
            <person name="Im W.-T."/>
        </authorList>
    </citation>
    <scope>NUCLEOTIDE SEQUENCE</scope>
    <source>
        <strain evidence="3">NA20</strain>
    </source>
</reference>
<dbReference type="PANTHER" id="PTHR22916:SF65">
    <property type="entry name" value="SLR1065 PROTEIN"/>
    <property type="match status" value="1"/>
</dbReference>
<dbReference type="RefSeq" id="WP_237868658.1">
    <property type="nucleotide sequence ID" value="NZ_JAKLTR010000002.1"/>
</dbReference>
<evidence type="ECO:0000313" key="4">
    <source>
        <dbReference type="Proteomes" id="UP001165367"/>
    </source>
</evidence>
<dbReference type="SUPFAM" id="SSF53448">
    <property type="entry name" value="Nucleotide-diphospho-sugar transferases"/>
    <property type="match status" value="1"/>
</dbReference>
<organism evidence="3 4">
    <name type="scientific">Terrimonas ginsenosidimutans</name>
    <dbReference type="NCBI Taxonomy" id="2908004"/>
    <lineage>
        <taxon>Bacteria</taxon>
        <taxon>Pseudomonadati</taxon>
        <taxon>Bacteroidota</taxon>
        <taxon>Chitinophagia</taxon>
        <taxon>Chitinophagales</taxon>
        <taxon>Chitinophagaceae</taxon>
        <taxon>Terrimonas</taxon>
    </lineage>
</organism>
<keyword evidence="1" id="KW-0472">Membrane</keyword>
<dbReference type="EMBL" id="JAKLTR010000002">
    <property type="protein sequence ID" value="MCG2613430.1"/>
    <property type="molecule type" value="Genomic_DNA"/>
</dbReference>
<dbReference type="InterPro" id="IPR001173">
    <property type="entry name" value="Glyco_trans_2-like"/>
</dbReference>
<gene>
    <name evidence="3" type="ORF">LZZ85_04025</name>
</gene>